<evidence type="ECO:0000256" key="3">
    <source>
        <dbReference type="PROSITE-ProRule" id="PRU00168"/>
    </source>
</evidence>
<dbReference type="RefSeq" id="XP_025371495.1">
    <property type="nucleotide sequence ID" value="XM_025512429.1"/>
</dbReference>
<gene>
    <name evidence="10" type="ORF">IE81DRAFT_310879</name>
</gene>
<evidence type="ECO:0000256" key="5">
    <source>
        <dbReference type="SAM" id="MobiDB-lite"/>
    </source>
</evidence>
<dbReference type="GO" id="GO:0005085">
    <property type="term" value="F:guanyl-nucleotide exchange factor activity"/>
    <property type="evidence" value="ECO:0007669"/>
    <property type="project" value="UniProtKB-KW"/>
</dbReference>
<dbReference type="PROSITE" id="PS50020">
    <property type="entry name" value="WW_DOMAIN_2"/>
    <property type="match status" value="1"/>
</dbReference>
<reference evidence="10 11" key="1">
    <citation type="journal article" date="2018" name="Mol. Biol. Evol.">
        <title>Broad Genomic Sampling Reveals a Smut Pathogenic Ancestry of the Fungal Clade Ustilaginomycotina.</title>
        <authorList>
            <person name="Kijpornyongpan T."/>
            <person name="Mondo S.J."/>
            <person name="Barry K."/>
            <person name="Sandor L."/>
            <person name="Lee J."/>
            <person name="Lipzen A."/>
            <person name="Pangilinan J."/>
            <person name="LaButti K."/>
            <person name="Hainaut M."/>
            <person name="Henrissat B."/>
            <person name="Grigoriev I.V."/>
            <person name="Spatafora J.W."/>
            <person name="Aime M.C."/>
        </authorList>
    </citation>
    <scope>NUCLEOTIDE SEQUENCE [LARGE SCALE GENOMIC DNA]</scope>
    <source>
        <strain evidence="10 11">MCA 4658</strain>
    </source>
</reference>
<dbReference type="InterPro" id="IPR023578">
    <property type="entry name" value="Ras_GEF_dom_sf"/>
</dbReference>
<dbReference type="OrthoDB" id="546434at2759"/>
<keyword evidence="2 3" id="KW-0344">Guanine-nucleotide releasing factor</keyword>
<evidence type="ECO:0000256" key="1">
    <source>
        <dbReference type="ARBA" id="ARBA00022443"/>
    </source>
</evidence>
<dbReference type="CDD" id="cd00155">
    <property type="entry name" value="RasGEF"/>
    <property type="match status" value="1"/>
</dbReference>
<dbReference type="Gene3D" id="1.10.840.10">
    <property type="entry name" value="Ras guanine-nucleotide exchange factors catalytic domain"/>
    <property type="match status" value="1"/>
</dbReference>
<dbReference type="CDD" id="cd11883">
    <property type="entry name" value="SH3_Sdc25"/>
    <property type="match status" value="1"/>
</dbReference>
<dbReference type="Gene3D" id="2.30.30.40">
    <property type="entry name" value="SH3 Domains"/>
    <property type="match status" value="1"/>
</dbReference>
<dbReference type="InterPro" id="IPR036028">
    <property type="entry name" value="SH3-like_dom_sf"/>
</dbReference>
<dbReference type="Pfam" id="PF00617">
    <property type="entry name" value="RasGEF"/>
    <property type="match status" value="1"/>
</dbReference>
<dbReference type="Pfam" id="PF00618">
    <property type="entry name" value="RasGEF_N"/>
    <property type="match status" value="1"/>
</dbReference>
<dbReference type="SMART" id="SM00229">
    <property type="entry name" value="RasGEFN"/>
    <property type="match status" value="1"/>
</dbReference>
<dbReference type="EMBL" id="KZ819362">
    <property type="protein sequence ID" value="PWN44335.1"/>
    <property type="molecule type" value="Genomic_DNA"/>
</dbReference>
<dbReference type="InterPro" id="IPR019804">
    <property type="entry name" value="Ras_G-nucl-exch_fac_CS"/>
</dbReference>
<feature type="compositionally biased region" description="Low complexity" evidence="5">
    <location>
        <begin position="1197"/>
        <end position="1221"/>
    </location>
</feature>
<dbReference type="SMART" id="SM00326">
    <property type="entry name" value="SH3"/>
    <property type="match status" value="1"/>
</dbReference>
<dbReference type="InterPro" id="IPR036964">
    <property type="entry name" value="RASGEF_cat_dom_sf"/>
</dbReference>
<dbReference type="SUPFAM" id="SSF50044">
    <property type="entry name" value="SH3-domain"/>
    <property type="match status" value="1"/>
</dbReference>
<feature type="region of interest" description="Disordered" evidence="5">
    <location>
        <begin position="444"/>
        <end position="502"/>
    </location>
</feature>
<dbReference type="STRING" id="1522189.A0A316W9D1"/>
<dbReference type="InParanoid" id="A0A316W9D1"/>
<dbReference type="PROSITE" id="PS50009">
    <property type="entry name" value="RASGEF_CAT"/>
    <property type="match status" value="1"/>
</dbReference>
<dbReference type="Gene3D" id="1.20.870.10">
    <property type="entry name" value="Son of sevenless (SoS) protein Chain: S domain 1"/>
    <property type="match status" value="1"/>
</dbReference>
<dbReference type="InterPro" id="IPR000651">
    <property type="entry name" value="Ras-like_Gua-exchang_fac_N"/>
</dbReference>
<feature type="compositionally biased region" description="Low complexity" evidence="5">
    <location>
        <begin position="1135"/>
        <end position="1151"/>
    </location>
</feature>
<organism evidence="10 11">
    <name type="scientific">Ceraceosorus guamensis</name>
    <dbReference type="NCBI Taxonomy" id="1522189"/>
    <lineage>
        <taxon>Eukaryota</taxon>
        <taxon>Fungi</taxon>
        <taxon>Dikarya</taxon>
        <taxon>Basidiomycota</taxon>
        <taxon>Ustilaginomycotina</taxon>
        <taxon>Exobasidiomycetes</taxon>
        <taxon>Ceraceosorales</taxon>
        <taxon>Ceraceosoraceae</taxon>
        <taxon>Ceraceosorus</taxon>
    </lineage>
</organism>
<feature type="compositionally biased region" description="Low complexity" evidence="5">
    <location>
        <begin position="387"/>
        <end position="403"/>
    </location>
</feature>
<proteinExistence type="predicted"/>
<keyword evidence="11" id="KW-1185">Reference proteome</keyword>
<evidence type="ECO:0000259" key="8">
    <source>
        <dbReference type="PROSITE" id="PS50020"/>
    </source>
</evidence>
<dbReference type="PROSITE" id="PS50212">
    <property type="entry name" value="RASGEF_NTER"/>
    <property type="match status" value="1"/>
</dbReference>
<dbReference type="InterPro" id="IPR001202">
    <property type="entry name" value="WW_dom"/>
</dbReference>
<dbReference type="SMART" id="SM00147">
    <property type="entry name" value="RasGEF"/>
    <property type="match status" value="1"/>
</dbReference>
<feature type="region of interest" description="Disordered" evidence="5">
    <location>
        <begin position="1074"/>
        <end position="1225"/>
    </location>
</feature>
<dbReference type="PANTHER" id="PTHR23113:SF368">
    <property type="entry name" value="CELL DIVISION CONTROL PROTEIN 25"/>
    <property type="match status" value="1"/>
</dbReference>
<dbReference type="CDD" id="cd06224">
    <property type="entry name" value="REM"/>
    <property type="match status" value="1"/>
</dbReference>
<dbReference type="GeneID" id="37034299"/>
<dbReference type="GO" id="GO:0005886">
    <property type="term" value="C:plasma membrane"/>
    <property type="evidence" value="ECO:0007669"/>
    <property type="project" value="TreeGrafter"/>
</dbReference>
<dbReference type="PANTHER" id="PTHR23113">
    <property type="entry name" value="GUANINE NUCLEOTIDE EXCHANGE FACTOR"/>
    <property type="match status" value="1"/>
</dbReference>
<evidence type="ECO:0000256" key="2">
    <source>
        <dbReference type="ARBA" id="ARBA00022658"/>
    </source>
</evidence>
<evidence type="ECO:0000259" key="7">
    <source>
        <dbReference type="PROSITE" id="PS50009"/>
    </source>
</evidence>
<dbReference type="InterPro" id="IPR001895">
    <property type="entry name" value="RASGEF_cat_dom"/>
</dbReference>
<feature type="compositionally biased region" description="Basic and acidic residues" evidence="5">
    <location>
        <begin position="473"/>
        <end position="484"/>
    </location>
</feature>
<dbReference type="PRINTS" id="PR00452">
    <property type="entry name" value="SH3DOMAIN"/>
</dbReference>
<dbReference type="GO" id="GO:0007265">
    <property type="term" value="P:Ras protein signal transduction"/>
    <property type="evidence" value="ECO:0007669"/>
    <property type="project" value="TreeGrafter"/>
</dbReference>
<dbReference type="InterPro" id="IPR008937">
    <property type="entry name" value="Ras-like_GEF"/>
</dbReference>
<evidence type="ECO:0000259" key="9">
    <source>
        <dbReference type="PROSITE" id="PS50212"/>
    </source>
</evidence>
<keyword evidence="1 4" id="KW-0728">SH3 domain</keyword>
<evidence type="ECO:0008006" key="12">
    <source>
        <dbReference type="Google" id="ProtNLM"/>
    </source>
</evidence>
<dbReference type="PROSITE" id="PS50002">
    <property type="entry name" value="SH3"/>
    <property type="match status" value="1"/>
</dbReference>
<feature type="domain" description="Ras-GEF" evidence="7">
    <location>
        <begin position="1414"/>
        <end position="1649"/>
    </location>
</feature>
<dbReference type="PROSITE" id="PS00720">
    <property type="entry name" value="RASGEF"/>
    <property type="match status" value="1"/>
</dbReference>
<accession>A0A316W9D1</accession>
<feature type="region of interest" description="Disordered" evidence="5">
    <location>
        <begin position="159"/>
        <end position="197"/>
    </location>
</feature>
<feature type="region of interest" description="Disordered" evidence="5">
    <location>
        <begin position="365"/>
        <end position="414"/>
    </location>
</feature>
<protein>
    <recommendedName>
        <fullName evidence="12">Ras GEF</fullName>
    </recommendedName>
</protein>
<dbReference type="InterPro" id="IPR001452">
    <property type="entry name" value="SH3_domain"/>
</dbReference>
<feature type="domain" description="N-terminal Ras-GEF" evidence="9">
    <location>
        <begin position="1248"/>
        <end position="1380"/>
    </location>
</feature>
<name>A0A316W9D1_9BASI</name>
<dbReference type="Proteomes" id="UP000245783">
    <property type="component" value="Unassembled WGS sequence"/>
</dbReference>
<evidence type="ECO:0000256" key="4">
    <source>
        <dbReference type="PROSITE-ProRule" id="PRU00192"/>
    </source>
</evidence>
<feature type="region of interest" description="Disordered" evidence="5">
    <location>
        <begin position="251"/>
        <end position="307"/>
    </location>
</feature>
<sequence>MAAPEEGGPPPPYEERRREGGSFFVRAMYDFASPDSSSLSFEKGQLIEVLTQLDSGWWDGLMGEDIRGWFPSNYVEVISEEEAQEELRAQGYLIGSAEDELDDREGDLDDEGRLRDVSSVYRRLGIDSELDGMQQLMAYQGDASKDGGDAFEQLAEAAMHGGPDRQEGSESISALRAARRRSRMSEASGLDSVGAGTSLTDLSLQQSRSAATSMTEADHPHAVAAFAAYKQTLRAGPSDRERDRLRSQSIGVAGNQAGAQLRPRAATNVGARSGSPSESAASTPREYAGTSGSRRRQAGAKDEAESWLPKLTPRGEIVYVNVRTGAEVSEIPLEGADAFAGSSNQTSEDETYHSDYSGSNAEAVLASKGSSTTAVQKREAERLRNGSMSSSNTVNSANTATLAKRNPIGAMPNPADVLRPWKLRLSSDERSFFYYNVETQESRYDAPPQALRTLRSDPRTGSLESLEELADEVGGRKTRADTQRSRSGSRSGDLEWDATAASLPGKSPHLAYEAKQRTKSIVAPTSLLDAPHSMLSDEQEALELQHALDAPPPTSTKLLVDHADKLIGMVLSIAAEPIGVDGKSELDHRHGSTSSSLLHETTRLGIATRDAVHAVRDVLYAACALGMAQSELSSLSELVSLFDSQAPTSALHALQAAIAAVNNRVQGATHEEAAIATAFQQAIPTPPSLSISASKVTAIVSKLLLSVRAVIEQPAPETAAIRNPEREEAFVEKLTNYRQRVREEAIELGRVLGAFAIELYQAKNARNHSAATAPWARRVQGVLVSGKGTAGIGLELLGGGSAAGWRGSGFVLPNATEAAALRAESMGSFQNPFELTRDAQNALASGKVAMRRRPTQLLNNRVLDERLQSHHDDLNRQLDELARIIQSGGAPQADRSPRSSQMPFGLKADAAAQRLSRPGIQMLLSQVKFILIRFGTIMTLVEELDVAGVIDVDGPAASEGDEADDERRRLMVSVVNARLALHALSSVKQGAYDCSSNLMMDAQDASTEPSSTSLDSDLMERMLLHARALSNLMQRQLGLLHDISDIAEEQASESMQSIGARSKVYGTENVHIAVKDGPQSSGETAGDEVMYLGPGLSVPNGPVANRAEPRTPAAGSSKSSMAPSVRSGMGMRTRSTSVTTGVSVGSQDSSSKFLPRRGTDGTADSDSLEAARSKSASKMKRFFGDDPLVPPPGVSQSEASASKATADSSHASSTAASHTPSLVSSKPTEEIPWFLEPDYAPQDLVFNATGQVKGATLGALMERLTMHNTFDPTFNNTFLMTYRSFTTTETFLDLLFARFRIRMPPGLSPEEQTVWTEKKQTPIRLRVFNVLKSWIESHFYEGEDDDHLKRIKEFALDEMAQSLPMETPSKLLIRLVERKQGDGEQMIRKMVMPTSAPQPIVPKNSRKVKFLEIDPLEMARQLTLIDSRLYNQIRPVECLGKAWSQSNGETIAKGIRDSISANNRVSGWVSESVLTQEDLKKRAAYVKHFVAIADRCFALNNFSSMMAIYSGLNNAALNRLRRTWDAVNQRHLAMFENMKVTLAPTKNFSRYRHTLRQLNPPCVPFLGVYLTDLTFIEDGNSDHLKTDERLINFSKRQMTAEKIGEIMIYQSTPYNLTPVQPIQKFIEDSMMDSRGDDELFEQSLRLEPREREDEKIARLLQESGFL</sequence>
<feature type="domain" description="SH3" evidence="6">
    <location>
        <begin position="20"/>
        <end position="80"/>
    </location>
</feature>
<evidence type="ECO:0000313" key="11">
    <source>
        <dbReference type="Proteomes" id="UP000245783"/>
    </source>
</evidence>
<evidence type="ECO:0000313" key="10">
    <source>
        <dbReference type="EMBL" id="PWN44335.1"/>
    </source>
</evidence>
<dbReference type="Pfam" id="PF00018">
    <property type="entry name" value="SH3_1"/>
    <property type="match status" value="1"/>
</dbReference>
<feature type="domain" description="WW" evidence="8">
    <location>
        <begin position="415"/>
        <end position="449"/>
    </location>
</feature>
<evidence type="ECO:0000259" key="6">
    <source>
        <dbReference type="PROSITE" id="PS50002"/>
    </source>
</evidence>
<dbReference type="SUPFAM" id="SSF48366">
    <property type="entry name" value="Ras GEF"/>
    <property type="match status" value="1"/>
</dbReference>